<feature type="domain" description="CBS" evidence="4">
    <location>
        <begin position="272"/>
        <end position="330"/>
    </location>
</feature>
<evidence type="ECO:0000259" key="2">
    <source>
        <dbReference type="PROSITE" id="PS50883"/>
    </source>
</evidence>
<dbReference type="InterPro" id="IPR029787">
    <property type="entry name" value="Nucleotide_cyclase"/>
</dbReference>
<evidence type="ECO:0000313" key="6">
    <source>
        <dbReference type="Proteomes" id="UP000014115"/>
    </source>
</evidence>
<comment type="caution">
    <text evidence="5">The sequence shown here is derived from an EMBL/GenBank/DDBJ whole genome shotgun (WGS) entry which is preliminary data.</text>
</comment>
<protein>
    <submittedName>
        <fullName evidence="5">Signal protein</fullName>
    </submittedName>
</protein>
<dbReference type="SMART" id="SM00052">
    <property type="entry name" value="EAL"/>
    <property type="match status" value="1"/>
</dbReference>
<dbReference type="InterPro" id="IPR035919">
    <property type="entry name" value="EAL_sf"/>
</dbReference>
<dbReference type="SUPFAM" id="SSF141868">
    <property type="entry name" value="EAL domain-like"/>
    <property type="match status" value="1"/>
</dbReference>
<dbReference type="RefSeq" id="WP_008488293.1">
    <property type="nucleotide sequence ID" value="NZ_AMRG01000005.1"/>
</dbReference>
<dbReference type="InterPro" id="IPR046342">
    <property type="entry name" value="CBS_dom_sf"/>
</dbReference>
<dbReference type="Pfam" id="PF00563">
    <property type="entry name" value="EAL"/>
    <property type="match status" value="1"/>
</dbReference>
<dbReference type="OrthoDB" id="1673646at2"/>
<name>K2KCX2_9GAMM</name>
<dbReference type="PROSITE" id="PS50887">
    <property type="entry name" value="GGDEF"/>
    <property type="match status" value="1"/>
</dbReference>
<dbReference type="PANTHER" id="PTHR33121:SF76">
    <property type="entry name" value="SIGNALING PROTEIN"/>
    <property type="match status" value="1"/>
</dbReference>
<dbReference type="STRING" id="740709.A10D4_05722"/>
<dbReference type="Gene3D" id="3.20.20.450">
    <property type="entry name" value="EAL domain"/>
    <property type="match status" value="1"/>
</dbReference>
<dbReference type="CDD" id="cd01948">
    <property type="entry name" value="EAL"/>
    <property type="match status" value="1"/>
</dbReference>
<dbReference type="Pfam" id="PF00990">
    <property type="entry name" value="GGDEF"/>
    <property type="match status" value="1"/>
</dbReference>
<dbReference type="GO" id="GO:0071111">
    <property type="term" value="F:cyclic-guanylate-specific phosphodiesterase activity"/>
    <property type="evidence" value="ECO:0007669"/>
    <property type="project" value="InterPro"/>
</dbReference>
<dbReference type="PROSITE" id="PS51371">
    <property type="entry name" value="CBS"/>
    <property type="match status" value="2"/>
</dbReference>
<accession>K2KCX2</accession>
<dbReference type="PATRIC" id="fig|740709.3.peg.1169"/>
<dbReference type="CDD" id="cd01949">
    <property type="entry name" value="GGDEF"/>
    <property type="match status" value="1"/>
</dbReference>
<dbReference type="SUPFAM" id="SSF55073">
    <property type="entry name" value="Nucleotide cyclase"/>
    <property type="match status" value="1"/>
</dbReference>
<sequence>MTTVANLSVAQTLRTLIEKRTLEPLFQPIIDTFAGKIIGHEALIRGPKGHSLEFPNDLFRVAAEHHMLSELELACRDASLRRYQALAMPGRLFLNVNPNVLLEKHHPQGSTLKMAEQLGIAPEKIVIELSEQYPVQDAKLLQYAIERYRDEGFAIAIDDLGSGYSGLKLWSELKPDYVKIDRYFISNIHQDPVKREFVQSIVALGRNMQSRVVAEGIESEDELQQLHALGVHYCQGFYLGRPAAQPLQQVDIRLLQDIRRTRHLRKEPVGNLLEQTITVNSRARADAVLDMFLQDTNLLSIPVIDDSYPVGMIRREKLLELFSGSYGRALYANKAIDRIMDNNPLVVDKNTPIEQVSHMITDDYEVDIYRQFIITKQRRYVGVASVRNLLRKITEARVQNARYANPLTLLPGNVPIYRAIDEALQSGRHFAVAYFDLNHFKPYNDVYGYAQGDRVIQWVAQLLQDGLVQQGQFVGHVGGDDFVVIFEDDSVWQQQCELILQRFHADIGSFYNSKDRERGGIEAVDRNGASSFYPLLGIAVGVVLPAQHACHSHHDVAALASAAKKLAKQQDSHLFCLVPEASNSMNSVSADQGRHPAPNV</sequence>
<proteinExistence type="predicted"/>
<dbReference type="Pfam" id="PF00571">
    <property type="entry name" value="CBS"/>
    <property type="match status" value="2"/>
</dbReference>
<dbReference type="eggNOG" id="COG2200">
    <property type="taxonomic scope" value="Bacteria"/>
</dbReference>
<evidence type="ECO:0000259" key="3">
    <source>
        <dbReference type="PROSITE" id="PS50887"/>
    </source>
</evidence>
<dbReference type="SMART" id="SM00267">
    <property type="entry name" value="GGDEF"/>
    <property type="match status" value="1"/>
</dbReference>
<dbReference type="eggNOG" id="COG2199">
    <property type="taxonomic scope" value="Bacteria"/>
</dbReference>
<reference evidence="5 6" key="1">
    <citation type="journal article" date="2012" name="J. Bacteriol.">
        <title>Genome Sequence of Idiomarina xiamenensis Type Strain 10-D-4.</title>
        <authorList>
            <person name="Lai Q."/>
            <person name="Wang L."/>
            <person name="Wang W."/>
            <person name="Shao Z."/>
        </authorList>
    </citation>
    <scope>NUCLEOTIDE SEQUENCE [LARGE SCALE GENOMIC DNA]</scope>
    <source>
        <strain evidence="5 6">10-D-4</strain>
    </source>
</reference>
<feature type="domain" description="CBS" evidence="4">
    <location>
        <begin position="340"/>
        <end position="400"/>
    </location>
</feature>
<dbReference type="Gene3D" id="3.10.580.10">
    <property type="entry name" value="CBS-domain"/>
    <property type="match status" value="1"/>
</dbReference>
<dbReference type="InterPro" id="IPR043128">
    <property type="entry name" value="Rev_trsase/Diguanyl_cyclase"/>
</dbReference>
<evidence type="ECO:0000256" key="1">
    <source>
        <dbReference type="PROSITE-ProRule" id="PRU00703"/>
    </source>
</evidence>
<dbReference type="CDD" id="cd04598">
    <property type="entry name" value="CBS_pair_GGDEF_EAL"/>
    <property type="match status" value="1"/>
</dbReference>
<dbReference type="InterPro" id="IPR050706">
    <property type="entry name" value="Cyclic-di-GMP_PDE-like"/>
</dbReference>
<dbReference type="Proteomes" id="UP000014115">
    <property type="component" value="Unassembled WGS sequence"/>
</dbReference>
<dbReference type="InterPro" id="IPR000644">
    <property type="entry name" value="CBS_dom"/>
</dbReference>
<evidence type="ECO:0000313" key="5">
    <source>
        <dbReference type="EMBL" id="EKE84542.1"/>
    </source>
</evidence>
<organism evidence="5 6">
    <name type="scientific">Idiomarina xiamenensis 10-D-4</name>
    <dbReference type="NCBI Taxonomy" id="740709"/>
    <lineage>
        <taxon>Bacteria</taxon>
        <taxon>Pseudomonadati</taxon>
        <taxon>Pseudomonadota</taxon>
        <taxon>Gammaproteobacteria</taxon>
        <taxon>Alteromonadales</taxon>
        <taxon>Idiomarinaceae</taxon>
        <taxon>Idiomarina</taxon>
    </lineage>
</organism>
<dbReference type="NCBIfam" id="TIGR00254">
    <property type="entry name" value="GGDEF"/>
    <property type="match status" value="1"/>
</dbReference>
<dbReference type="Gene3D" id="3.30.70.270">
    <property type="match status" value="1"/>
</dbReference>
<keyword evidence="1" id="KW-0129">CBS domain</keyword>
<dbReference type="EMBL" id="AMRG01000005">
    <property type="protein sequence ID" value="EKE84542.1"/>
    <property type="molecule type" value="Genomic_DNA"/>
</dbReference>
<evidence type="ECO:0000259" key="4">
    <source>
        <dbReference type="PROSITE" id="PS51371"/>
    </source>
</evidence>
<feature type="domain" description="GGDEF" evidence="3">
    <location>
        <begin position="428"/>
        <end position="580"/>
    </location>
</feature>
<feature type="domain" description="EAL" evidence="2">
    <location>
        <begin position="6"/>
        <end position="256"/>
    </location>
</feature>
<dbReference type="InterPro" id="IPR000160">
    <property type="entry name" value="GGDEF_dom"/>
</dbReference>
<keyword evidence="6" id="KW-1185">Reference proteome</keyword>
<gene>
    <name evidence="5" type="ORF">A10D4_05722</name>
</gene>
<dbReference type="InterPro" id="IPR001633">
    <property type="entry name" value="EAL_dom"/>
</dbReference>
<dbReference type="PANTHER" id="PTHR33121">
    <property type="entry name" value="CYCLIC DI-GMP PHOSPHODIESTERASE PDEF"/>
    <property type="match status" value="1"/>
</dbReference>
<dbReference type="SUPFAM" id="SSF54631">
    <property type="entry name" value="CBS-domain pair"/>
    <property type="match status" value="1"/>
</dbReference>
<dbReference type="AlphaFoldDB" id="K2KCX2"/>
<dbReference type="PROSITE" id="PS50883">
    <property type="entry name" value="EAL"/>
    <property type="match status" value="1"/>
</dbReference>